<sequence length="152" mass="16434">MSKLHFDGEKHQVSLISKDGKTLGTWTAYNNVDSHATVKSHLPNGTYPVQDKTAPHRHAANPNGPYGSYGIIRFDVPHHSGIGLHSGRANAKHLPGPQHPTMGCIRTSDEAMLAIKNAIGADPLTVMEVAGNRQAQAQYGNHLHGHKTHVHP</sequence>
<comment type="similarity">
    <text evidence="2">Belongs to the YkuD family.</text>
</comment>
<dbReference type="AlphaFoldDB" id="A0A432M8X6"/>
<dbReference type="Proteomes" id="UP000274358">
    <property type="component" value="Unassembled WGS sequence"/>
</dbReference>
<dbReference type="InterPro" id="IPR038063">
    <property type="entry name" value="Transpep_catalytic_dom"/>
</dbReference>
<organism evidence="9 10">
    <name type="scientific">Dyella choica</name>
    <dbReference type="NCBI Taxonomy" id="1927959"/>
    <lineage>
        <taxon>Bacteria</taxon>
        <taxon>Pseudomonadati</taxon>
        <taxon>Pseudomonadota</taxon>
        <taxon>Gammaproteobacteria</taxon>
        <taxon>Lysobacterales</taxon>
        <taxon>Rhodanobacteraceae</taxon>
        <taxon>Dyella</taxon>
    </lineage>
</organism>
<keyword evidence="3" id="KW-0808">Transferase</keyword>
<name>A0A432M8X6_9GAMM</name>
<dbReference type="GO" id="GO:0009252">
    <property type="term" value="P:peptidoglycan biosynthetic process"/>
    <property type="evidence" value="ECO:0007669"/>
    <property type="project" value="UniProtKB-UniPathway"/>
</dbReference>
<accession>A0A432M8X6</accession>
<keyword evidence="6 7" id="KW-0961">Cell wall biogenesis/degradation</keyword>
<evidence type="ECO:0000313" key="10">
    <source>
        <dbReference type="Proteomes" id="UP000274358"/>
    </source>
</evidence>
<evidence type="ECO:0000256" key="7">
    <source>
        <dbReference type="PROSITE-ProRule" id="PRU01373"/>
    </source>
</evidence>
<keyword evidence="10" id="KW-1185">Reference proteome</keyword>
<dbReference type="PROSITE" id="PS52029">
    <property type="entry name" value="LD_TPASE"/>
    <property type="match status" value="1"/>
</dbReference>
<comment type="pathway">
    <text evidence="1 7">Cell wall biogenesis; peptidoglycan biosynthesis.</text>
</comment>
<dbReference type="InterPro" id="IPR005490">
    <property type="entry name" value="LD_TPept_cat_dom"/>
</dbReference>
<dbReference type="GO" id="GO:0071555">
    <property type="term" value="P:cell wall organization"/>
    <property type="evidence" value="ECO:0007669"/>
    <property type="project" value="UniProtKB-UniRule"/>
</dbReference>
<dbReference type="EMBL" id="RYYV01000003">
    <property type="protein sequence ID" value="RUL78340.1"/>
    <property type="molecule type" value="Genomic_DNA"/>
</dbReference>
<feature type="active site" description="Nucleophile" evidence="7">
    <location>
        <position position="104"/>
    </location>
</feature>
<dbReference type="GO" id="GO:0016740">
    <property type="term" value="F:transferase activity"/>
    <property type="evidence" value="ECO:0007669"/>
    <property type="project" value="UniProtKB-KW"/>
</dbReference>
<reference evidence="9 10" key="1">
    <citation type="submission" date="2018-12" db="EMBL/GenBank/DDBJ databases">
        <title>Dyella dinghuensis sp. nov. DHOA06 and Dyella choica sp. nov. 4M-K27, isolated from forest soil.</title>
        <authorList>
            <person name="Qiu L.-H."/>
            <person name="Gao Z.-H."/>
        </authorList>
    </citation>
    <scope>NUCLEOTIDE SEQUENCE [LARGE SCALE GENOMIC DNA]</scope>
    <source>
        <strain evidence="9 10">4M-K27</strain>
    </source>
</reference>
<evidence type="ECO:0000256" key="6">
    <source>
        <dbReference type="ARBA" id="ARBA00023316"/>
    </source>
</evidence>
<feature type="active site" description="Proton donor/acceptor" evidence="7">
    <location>
        <position position="85"/>
    </location>
</feature>
<comment type="caution">
    <text evidence="9">The sequence shown here is derived from an EMBL/GenBank/DDBJ whole genome shotgun (WGS) entry which is preliminary data.</text>
</comment>
<evidence type="ECO:0000256" key="3">
    <source>
        <dbReference type="ARBA" id="ARBA00022679"/>
    </source>
</evidence>
<keyword evidence="4 7" id="KW-0133">Cell shape</keyword>
<dbReference type="UniPathway" id="UPA00219"/>
<evidence type="ECO:0000313" key="9">
    <source>
        <dbReference type="EMBL" id="RUL78340.1"/>
    </source>
</evidence>
<gene>
    <name evidence="9" type="ORF">EKH80_05805</name>
</gene>
<protein>
    <recommendedName>
        <fullName evidence="8">L,D-TPase catalytic domain-containing protein</fullName>
    </recommendedName>
</protein>
<evidence type="ECO:0000259" key="8">
    <source>
        <dbReference type="PROSITE" id="PS52029"/>
    </source>
</evidence>
<evidence type="ECO:0000256" key="5">
    <source>
        <dbReference type="ARBA" id="ARBA00022984"/>
    </source>
</evidence>
<keyword evidence="5 7" id="KW-0573">Peptidoglycan synthesis</keyword>
<dbReference type="OrthoDB" id="9816400at2"/>
<evidence type="ECO:0000256" key="1">
    <source>
        <dbReference type="ARBA" id="ARBA00004752"/>
    </source>
</evidence>
<dbReference type="Gene3D" id="2.40.440.10">
    <property type="entry name" value="L,D-transpeptidase catalytic domain-like"/>
    <property type="match status" value="1"/>
</dbReference>
<proteinExistence type="inferred from homology"/>
<dbReference type="GO" id="GO:0008360">
    <property type="term" value="P:regulation of cell shape"/>
    <property type="evidence" value="ECO:0007669"/>
    <property type="project" value="UniProtKB-UniRule"/>
</dbReference>
<evidence type="ECO:0000256" key="4">
    <source>
        <dbReference type="ARBA" id="ARBA00022960"/>
    </source>
</evidence>
<dbReference type="RefSeq" id="WP_126683780.1">
    <property type="nucleotide sequence ID" value="NZ_RYYV01000003.1"/>
</dbReference>
<evidence type="ECO:0000256" key="2">
    <source>
        <dbReference type="ARBA" id="ARBA00005992"/>
    </source>
</evidence>
<feature type="domain" description="L,D-TPase catalytic" evidence="8">
    <location>
        <begin position="2"/>
        <end position="127"/>
    </location>
</feature>
<dbReference type="GO" id="GO:0004180">
    <property type="term" value="F:carboxypeptidase activity"/>
    <property type="evidence" value="ECO:0007669"/>
    <property type="project" value="UniProtKB-ARBA"/>
</dbReference>
<dbReference type="SUPFAM" id="SSF141523">
    <property type="entry name" value="L,D-transpeptidase catalytic domain-like"/>
    <property type="match status" value="1"/>
</dbReference>
<dbReference type="Pfam" id="PF03734">
    <property type="entry name" value="YkuD"/>
    <property type="match status" value="1"/>
</dbReference>